<comment type="subcellular location">
    <subcellularLocation>
        <location evidence="1 8">Nucleus</location>
    </subcellularLocation>
</comment>
<dbReference type="EMBL" id="MU007066">
    <property type="protein sequence ID" value="KAF2426229.1"/>
    <property type="molecule type" value="Genomic_DNA"/>
</dbReference>
<feature type="compositionally biased region" description="Gly residues" evidence="9">
    <location>
        <begin position="271"/>
        <end position="283"/>
    </location>
</feature>
<feature type="region of interest" description="Disordered" evidence="9">
    <location>
        <begin position="231"/>
        <end position="303"/>
    </location>
</feature>
<dbReference type="Pfam" id="PF10018">
    <property type="entry name" value="Med4"/>
    <property type="match status" value="1"/>
</dbReference>
<dbReference type="InterPro" id="IPR019258">
    <property type="entry name" value="Mediator_Med4"/>
</dbReference>
<evidence type="ECO:0000313" key="11">
    <source>
        <dbReference type="Proteomes" id="UP000800235"/>
    </source>
</evidence>
<keyword evidence="6 8" id="KW-0539">Nucleus</keyword>
<evidence type="ECO:0000313" key="10">
    <source>
        <dbReference type="EMBL" id="KAF2426229.1"/>
    </source>
</evidence>
<dbReference type="GO" id="GO:0006357">
    <property type="term" value="P:regulation of transcription by RNA polymerase II"/>
    <property type="evidence" value="ECO:0007669"/>
    <property type="project" value="InterPro"/>
</dbReference>
<evidence type="ECO:0000256" key="6">
    <source>
        <dbReference type="ARBA" id="ARBA00023242"/>
    </source>
</evidence>
<evidence type="ECO:0000256" key="4">
    <source>
        <dbReference type="ARBA" id="ARBA00023015"/>
    </source>
</evidence>
<organism evidence="10 11">
    <name type="scientific">Tothia fuscella</name>
    <dbReference type="NCBI Taxonomy" id="1048955"/>
    <lineage>
        <taxon>Eukaryota</taxon>
        <taxon>Fungi</taxon>
        <taxon>Dikarya</taxon>
        <taxon>Ascomycota</taxon>
        <taxon>Pezizomycotina</taxon>
        <taxon>Dothideomycetes</taxon>
        <taxon>Pleosporomycetidae</taxon>
        <taxon>Venturiales</taxon>
        <taxon>Cylindrosympodiaceae</taxon>
        <taxon>Tothia</taxon>
    </lineage>
</organism>
<dbReference type="AlphaFoldDB" id="A0A9P4NL77"/>
<name>A0A9P4NL77_9PEZI</name>
<evidence type="ECO:0000256" key="8">
    <source>
        <dbReference type="RuleBase" id="RU364141"/>
    </source>
</evidence>
<dbReference type="GO" id="GO:0016592">
    <property type="term" value="C:mediator complex"/>
    <property type="evidence" value="ECO:0007669"/>
    <property type="project" value="InterPro"/>
</dbReference>
<comment type="subunit">
    <text evidence="8">Component of the Mediator complex.</text>
</comment>
<dbReference type="OrthoDB" id="1929813at2759"/>
<sequence>MDAILDERFQGLETALNALIESITTYNPTITASTNLTTAEDNLTDSLNQLTGHQANHVHILQLRQTAEALDAQIKSSISLLADTRKELLSKRTESSGLTRDVPFDELLAYAKRISRFTLPPNYRPAPQKPEEPIQISIEESGQDVIMSNGVALEAPSSNAPPLEEGGTSQENPPSQDKDKDQDSGTAYAALSTPQKEWLEQLSKTPFIPWPNEIKMQEGALMQCNSIIRKGEDPWKTLTPAQRAAAEKEKQEREEKDRKDEEEFVRQRRNSGGGRAGGGGGGTRPAVPQADFGLYDPENDDEE</sequence>
<protein>
    <recommendedName>
        <fullName evidence="3 8">Mediator of RNA polymerase II transcription subunit 4</fullName>
    </recommendedName>
    <alternativeName>
        <fullName evidence="7 8">Mediator complex subunit 4</fullName>
    </alternativeName>
</protein>
<keyword evidence="5 8" id="KW-0804">Transcription</keyword>
<evidence type="ECO:0000256" key="5">
    <source>
        <dbReference type="ARBA" id="ARBA00023163"/>
    </source>
</evidence>
<comment type="similarity">
    <text evidence="2 8">Belongs to the Mediator complex subunit 4 family.</text>
</comment>
<feature type="region of interest" description="Disordered" evidence="9">
    <location>
        <begin position="154"/>
        <end position="187"/>
    </location>
</feature>
<reference evidence="10" key="1">
    <citation type="journal article" date="2020" name="Stud. Mycol.">
        <title>101 Dothideomycetes genomes: a test case for predicting lifestyles and emergence of pathogens.</title>
        <authorList>
            <person name="Haridas S."/>
            <person name="Albert R."/>
            <person name="Binder M."/>
            <person name="Bloem J."/>
            <person name="Labutti K."/>
            <person name="Salamov A."/>
            <person name="Andreopoulos B."/>
            <person name="Baker S."/>
            <person name="Barry K."/>
            <person name="Bills G."/>
            <person name="Bluhm B."/>
            <person name="Cannon C."/>
            <person name="Castanera R."/>
            <person name="Culley D."/>
            <person name="Daum C."/>
            <person name="Ezra D."/>
            <person name="Gonzalez J."/>
            <person name="Henrissat B."/>
            <person name="Kuo A."/>
            <person name="Liang C."/>
            <person name="Lipzen A."/>
            <person name="Lutzoni F."/>
            <person name="Magnuson J."/>
            <person name="Mondo S."/>
            <person name="Nolan M."/>
            <person name="Ohm R."/>
            <person name="Pangilinan J."/>
            <person name="Park H.-J."/>
            <person name="Ramirez L."/>
            <person name="Alfaro M."/>
            <person name="Sun H."/>
            <person name="Tritt A."/>
            <person name="Yoshinaga Y."/>
            <person name="Zwiers L.-H."/>
            <person name="Turgeon B."/>
            <person name="Goodwin S."/>
            <person name="Spatafora J."/>
            <person name="Crous P."/>
            <person name="Grigoriev I."/>
        </authorList>
    </citation>
    <scope>NUCLEOTIDE SEQUENCE</scope>
    <source>
        <strain evidence="10">CBS 130266</strain>
    </source>
</reference>
<feature type="compositionally biased region" description="Basic and acidic residues" evidence="9">
    <location>
        <begin position="245"/>
        <end position="266"/>
    </location>
</feature>
<evidence type="ECO:0000256" key="7">
    <source>
        <dbReference type="ARBA" id="ARBA00031257"/>
    </source>
</evidence>
<keyword evidence="11" id="KW-1185">Reference proteome</keyword>
<evidence type="ECO:0000256" key="1">
    <source>
        <dbReference type="ARBA" id="ARBA00004123"/>
    </source>
</evidence>
<dbReference type="GO" id="GO:0003712">
    <property type="term" value="F:transcription coregulator activity"/>
    <property type="evidence" value="ECO:0007669"/>
    <property type="project" value="InterPro"/>
</dbReference>
<comment type="caution">
    <text evidence="10">The sequence shown here is derived from an EMBL/GenBank/DDBJ whole genome shotgun (WGS) entry which is preliminary data.</text>
</comment>
<proteinExistence type="inferred from homology"/>
<dbReference type="Proteomes" id="UP000800235">
    <property type="component" value="Unassembled WGS sequence"/>
</dbReference>
<comment type="function">
    <text evidence="8">Component of the Mediator complex, a coactivator involved in the regulated transcription of nearly all RNA polymerase II-dependent genes. Mediator functions as a bridge to convey information from gene-specific regulatory proteins to the basal RNA polymerase II transcription machinery. Mediator is recruited to promoters by direct interactions with regulatory proteins and serves as a scaffold for the assembly of a functional preinitiation complex with RNA polymerase II and the general transcription factors.</text>
</comment>
<keyword evidence="4 8" id="KW-0805">Transcription regulation</keyword>
<keyword evidence="8" id="KW-0010">Activator</keyword>
<accession>A0A9P4NL77</accession>
<evidence type="ECO:0000256" key="9">
    <source>
        <dbReference type="SAM" id="MobiDB-lite"/>
    </source>
</evidence>
<gene>
    <name evidence="8" type="primary">MED4</name>
    <name evidence="10" type="ORF">EJ08DRAFT_736555</name>
</gene>
<evidence type="ECO:0000256" key="3">
    <source>
        <dbReference type="ARBA" id="ARBA00020629"/>
    </source>
</evidence>
<evidence type="ECO:0000256" key="2">
    <source>
        <dbReference type="ARBA" id="ARBA00009626"/>
    </source>
</evidence>